<evidence type="ECO:0000313" key="4">
    <source>
        <dbReference type="Proteomes" id="UP000545493"/>
    </source>
</evidence>
<name>A0A7X5UPG0_9PSEU</name>
<dbReference type="CDD" id="cd03450">
    <property type="entry name" value="NodN"/>
    <property type="match status" value="1"/>
</dbReference>
<organism evidence="3 4">
    <name type="scientific">Saccharomonospora amisosensis</name>
    <dbReference type="NCBI Taxonomy" id="1128677"/>
    <lineage>
        <taxon>Bacteria</taxon>
        <taxon>Bacillati</taxon>
        <taxon>Actinomycetota</taxon>
        <taxon>Actinomycetes</taxon>
        <taxon>Pseudonocardiales</taxon>
        <taxon>Pseudonocardiaceae</taxon>
        <taxon>Saccharomonospora</taxon>
    </lineage>
</organism>
<dbReference type="InterPro" id="IPR039375">
    <property type="entry name" value="NodN-like"/>
</dbReference>
<feature type="domain" description="MaoC-like" evidence="2">
    <location>
        <begin position="13"/>
        <end position="129"/>
    </location>
</feature>
<comment type="caution">
    <text evidence="3">The sequence shown here is derived from an EMBL/GenBank/DDBJ whole genome shotgun (WGS) entry which is preliminary data.</text>
</comment>
<dbReference type="InterPro" id="IPR029069">
    <property type="entry name" value="HotDog_dom_sf"/>
</dbReference>
<evidence type="ECO:0000313" key="3">
    <source>
        <dbReference type="EMBL" id="NIJ11808.1"/>
    </source>
</evidence>
<evidence type="ECO:0000256" key="1">
    <source>
        <dbReference type="ARBA" id="ARBA00005254"/>
    </source>
</evidence>
<sequence length="153" mass="16555">MTRTRVFSGLDEFAAAVGESLGTSQWHTVTQQQVDTFADATGDHQWIHVDPERAAKGPFGAPIAHGYLTLSLIPMLGKDVYHVEGLRMGINYGLNKVRFPQPVKVGSRIRASAELVSVSDASQGKQAVVRWTIEIEGEAKPACVAETVVVLVL</sequence>
<dbReference type="Gene3D" id="3.10.129.10">
    <property type="entry name" value="Hotdog Thioesterase"/>
    <property type="match status" value="1"/>
</dbReference>
<comment type="similarity">
    <text evidence="1">Belongs to the enoyl-CoA hydratase/isomerase family.</text>
</comment>
<gene>
    <name evidence="3" type="ORF">FHU38_002152</name>
</gene>
<dbReference type="RefSeq" id="WP_167169622.1">
    <property type="nucleotide sequence ID" value="NZ_JAAOYM010000001.1"/>
</dbReference>
<dbReference type="InterPro" id="IPR002539">
    <property type="entry name" value="MaoC-like_dom"/>
</dbReference>
<protein>
    <submittedName>
        <fullName evidence="3">Acyl dehydratase</fullName>
    </submittedName>
</protein>
<evidence type="ECO:0000259" key="2">
    <source>
        <dbReference type="Pfam" id="PF01575"/>
    </source>
</evidence>
<dbReference type="PANTHER" id="PTHR42993">
    <property type="entry name" value="MAOC-LIKE DEHYDRATASE DOMAIN-CONTAINING PROTEIN"/>
    <property type="match status" value="1"/>
</dbReference>
<accession>A0A7X5UPG0</accession>
<dbReference type="Pfam" id="PF01575">
    <property type="entry name" value="MaoC_dehydratas"/>
    <property type="match status" value="1"/>
</dbReference>
<dbReference type="Proteomes" id="UP000545493">
    <property type="component" value="Unassembled WGS sequence"/>
</dbReference>
<reference evidence="3 4" key="1">
    <citation type="submission" date="2020-03" db="EMBL/GenBank/DDBJ databases">
        <title>Sequencing the genomes of 1000 actinobacteria strains.</title>
        <authorList>
            <person name="Klenk H.-P."/>
        </authorList>
    </citation>
    <scope>NUCLEOTIDE SEQUENCE [LARGE SCALE GENOMIC DNA]</scope>
    <source>
        <strain evidence="3 4">DSM 45685</strain>
    </source>
</reference>
<dbReference type="EMBL" id="JAAOYM010000001">
    <property type="protein sequence ID" value="NIJ11808.1"/>
    <property type="molecule type" value="Genomic_DNA"/>
</dbReference>
<dbReference type="PANTHER" id="PTHR42993:SF1">
    <property type="entry name" value="MAOC-LIKE DEHYDRATASE DOMAIN-CONTAINING PROTEIN"/>
    <property type="match status" value="1"/>
</dbReference>
<proteinExistence type="inferred from homology"/>
<keyword evidence="4" id="KW-1185">Reference proteome</keyword>
<dbReference type="SUPFAM" id="SSF54637">
    <property type="entry name" value="Thioesterase/thiol ester dehydrase-isomerase"/>
    <property type="match status" value="1"/>
</dbReference>
<dbReference type="AlphaFoldDB" id="A0A7X5UPG0"/>